<sequence length="190" mass="20301">MQITVTPDPALWVVVPEFPPPGWAREEARSRSVQLDITGPQWRTEFETLLEGLRRTERTSSLARLLHVGDGARHVFAVDVSLEPTPDDGTKEGRRSTQLALLSGLLPGTTAERLRPNRGTAGFWAATGAPSSGGPTRPSAVVVLRKAGLPIVQVDVIMQVWGAPASEIVPVINHVIDLADRVGPADAALA</sequence>
<name>A0A3S4R4N6_9ACTO</name>
<evidence type="ECO:0000313" key="2">
    <source>
        <dbReference type="Proteomes" id="UP000266895"/>
    </source>
</evidence>
<dbReference type="AlphaFoldDB" id="A0A3S4R4N6"/>
<dbReference type="Proteomes" id="UP000266895">
    <property type="component" value="Chromosome"/>
</dbReference>
<protein>
    <submittedName>
        <fullName evidence="1">Uncharacterized protein</fullName>
    </submittedName>
</protein>
<dbReference type="RefSeq" id="WP_126383095.1">
    <property type="nucleotide sequence ID" value="NZ_LR134350.1"/>
</dbReference>
<evidence type="ECO:0000313" key="1">
    <source>
        <dbReference type="EMBL" id="VEG29621.1"/>
    </source>
</evidence>
<proteinExistence type="predicted"/>
<accession>A0A3S4R4N6</accession>
<reference evidence="1 2" key="1">
    <citation type="submission" date="2018-12" db="EMBL/GenBank/DDBJ databases">
        <authorList>
            <consortium name="Pathogen Informatics"/>
        </authorList>
    </citation>
    <scope>NUCLEOTIDE SEQUENCE [LARGE SCALE GENOMIC DNA]</scope>
    <source>
        <strain evidence="1 2">NCTC11636</strain>
    </source>
</reference>
<organism evidence="1 2">
    <name type="scientific">Actinomyces howellii</name>
    <dbReference type="NCBI Taxonomy" id="52771"/>
    <lineage>
        <taxon>Bacteria</taxon>
        <taxon>Bacillati</taxon>
        <taxon>Actinomycetota</taxon>
        <taxon>Actinomycetes</taxon>
        <taxon>Actinomycetales</taxon>
        <taxon>Actinomycetaceae</taxon>
        <taxon>Actinomyces</taxon>
    </lineage>
</organism>
<dbReference type="EMBL" id="LR134350">
    <property type="protein sequence ID" value="VEG29621.1"/>
    <property type="molecule type" value="Genomic_DNA"/>
</dbReference>
<gene>
    <name evidence="1" type="ORF">NCTC11636_02138</name>
</gene>
<dbReference type="OrthoDB" id="3255096at2"/>
<keyword evidence="2" id="KW-1185">Reference proteome</keyword>
<dbReference type="KEGG" id="ahw:NCTC11636_02138"/>